<dbReference type="SUPFAM" id="SSF56672">
    <property type="entry name" value="DNA/RNA polymerases"/>
    <property type="match status" value="1"/>
</dbReference>
<gene>
    <name evidence="4" type="ORF">QYF61_018425</name>
</gene>
<dbReference type="PANTHER" id="PTHR33064:SF37">
    <property type="entry name" value="RIBONUCLEASE H"/>
    <property type="match status" value="1"/>
</dbReference>
<proteinExistence type="inferred from homology"/>
<dbReference type="Gene3D" id="3.30.70.270">
    <property type="match status" value="2"/>
</dbReference>
<evidence type="ECO:0000256" key="2">
    <source>
        <dbReference type="ARBA" id="ARBA00012180"/>
    </source>
</evidence>
<comment type="similarity">
    <text evidence="1">Belongs to the beta type-B retroviral polymerase family. HERV class-II K(HML-2) pol subfamily.</text>
</comment>
<feature type="domain" description="Reverse transcriptase" evidence="3">
    <location>
        <begin position="1"/>
        <end position="110"/>
    </location>
</feature>
<protein>
    <recommendedName>
        <fullName evidence="2">ribonuclease H</fullName>
        <ecNumber evidence="2">3.1.26.4</ecNumber>
    </recommendedName>
</protein>
<dbReference type="InterPro" id="IPR043128">
    <property type="entry name" value="Rev_trsase/Diguanyl_cyclase"/>
</dbReference>
<dbReference type="InterPro" id="IPR043502">
    <property type="entry name" value="DNA/RNA_pol_sf"/>
</dbReference>
<dbReference type="Proteomes" id="UP001333110">
    <property type="component" value="Unassembled WGS sequence"/>
</dbReference>
<evidence type="ECO:0000313" key="5">
    <source>
        <dbReference type="Proteomes" id="UP001333110"/>
    </source>
</evidence>
<dbReference type="EC" id="3.1.26.4" evidence="2"/>
<evidence type="ECO:0000256" key="1">
    <source>
        <dbReference type="ARBA" id="ARBA00010879"/>
    </source>
</evidence>
<dbReference type="EMBL" id="JAUNZN010000032">
    <property type="protein sequence ID" value="KAK4807084.1"/>
    <property type="molecule type" value="Genomic_DNA"/>
</dbReference>
<evidence type="ECO:0000313" key="4">
    <source>
        <dbReference type="EMBL" id="KAK4807084.1"/>
    </source>
</evidence>
<reference evidence="4 5" key="1">
    <citation type="journal article" date="2023" name="J. Hered.">
        <title>Chromosome-level genome of the wood stork (Mycteria americana) provides insight into avian chromosome evolution.</title>
        <authorList>
            <person name="Flamio R. Jr."/>
            <person name="Ramstad K.M."/>
        </authorList>
    </citation>
    <scope>NUCLEOTIDE SEQUENCE [LARGE SCALE GENOMIC DNA]</scope>
    <source>
        <strain evidence="4">JAX WOST 10</strain>
    </source>
</reference>
<dbReference type="InterPro" id="IPR051320">
    <property type="entry name" value="Viral_Replic_Matur_Polypro"/>
</dbReference>
<dbReference type="Pfam" id="PF17919">
    <property type="entry name" value="RT_RNaseH_2"/>
    <property type="match status" value="1"/>
</dbReference>
<dbReference type="InterPro" id="IPR000477">
    <property type="entry name" value="RT_dom"/>
</dbReference>
<accession>A0AAN7MJD5</accession>
<keyword evidence="5" id="KW-1185">Reference proteome</keyword>
<sequence length="553" mass="61921">MTLILETDRETFTFTWQGLQYTFTRLPQGFKHSPTIAHATLAKELETLKLPQEVTVVQYIDDVLIGGRSAEPVKQAMDTIITHPQSTGVEVPEEKKQGPSQEVTFLGVRWIGGRKTVPAEVLQEIQQLPIPENKKELRAVLGTLGFWRARILGFSIIVRPLYNLLKKNAIWEWTPQHEEALKLLKENVNAYQSLRPIHPMQPLSLHIQVGEKGYWWGLWQQGLNGSKELPITFGSKSWQNAQHNCLTFEKVLLAAYEGLVAAEPLTQGRSIKFYMPIAILKPVIGGKPLPLCVAHETTVKRWALYIHHYVTADGLTKENKVTEAVEHIGMPTEYMEPPCSPIQDVPEFNPRQPDGVWFTDGNAHKIQGKQQGTAAAVSVADEYVVTERIEGSAQLVELYATVLALRNGTQAIVLVLAGIEPMTHTSEGWKFIITGVEIVSDLGNVYPTRTASGLGTVGGLNQWFAVHPKPQEIQSDKTQITATCWGLAYAYRALFNTLQYPQGEEKVWQILWIWQQSDRHCGYSRATCDRHHGYFSLATDTAVEPGNKGTNSC</sequence>
<evidence type="ECO:0000259" key="3">
    <source>
        <dbReference type="PROSITE" id="PS50878"/>
    </source>
</evidence>
<dbReference type="GO" id="GO:0004523">
    <property type="term" value="F:RNA-DNA hybrid ribonuclease activity"/>
    <property type="evidence" value="ECO:0007669"/>
    <property type="project" value="UniProtKB-EC"/>
</dbReference>
<dbReference type="InterPro" id="IPR041577">
    <property type="entry name" value="RT_RNaseH_2"/>
</dbReference>
<organism evidence="4 5">
    <name type="scientific">Mycteria americana</name>
    <name type="common">Wood stork</name>
    <dbReference type="NCBI Taxonomy" id="33587"/>
    <lineage>
        <taxon>Eukaryota</taxon>
        <taxon>Metazoa</taxon>
        <taxon>Chordata</taxon>
        <taxon>Craniata</taxon>
        <taxon>Vertebrata</taxon>
        <taxon>Euteleostomi</taxon>
        <taxon>Archelosauria</taxon>
        <taxon>Archosauria</taxon>
        <taxon>Dinosauria</taxon>
        <taxon>Saurischia</taxon>
        <taxon>Theropoda</taxon>
        <taxon>Coelurosauria</taxon>
        <taxon>Aves</taxon>
        <taxon>Neognathae</taxon>
        <taxon>Neoaves</taxon>
        <taxon>Aequornithes</taxon>
        <taxon>Ciconiiformes</taxon>
        <taxon>Ciconiidae</taxon>
        <taxon>Mycteria</taxon>
    </lineage>
</organism>
<dbReference type="Pfam" id="PF00078">
    <property type="entry name" value="RVT_1"/>
    <property type="match status" value="1"/>
</dbReference>
<dbReference type="PROSITE" id="PS50878">
    <property type="entry name" value="RT_POL"/>
    <property type="match status" value="1"/>
</dbReference>
<comment type="caution">
    <text evidence="4">The sequence shown here is derived from an EMBL/GenBank/DDBJ whole genome shotgun (WGS) entry which is preliminary data.</text>
</comment>
<dbReference type="AlphaFoldDB" id="A0AAN7MJD5"/>
<name>A0AAN7MJD5_MYCAM</name>
<dbReference type="PANTHER" id="PTHR33064">
    <property type="entry name" value="POL PROTEIN"/>
    <property type="match status" value="1"/>
</dbReference>
<feature type="non-terminal residue" evidence="4">
    <location>
        <position position="553"/>
    </location>
</feature>